<dbReference type="InterPro" id="IPR046848">
    <property type="entry name" value="E_motif"/>
</dbReference>
<reference evidence="1" key="2">
    <citation type="journal article" date="2024" name="Plant">
        <title>Genomic evolution and insights into agronomic trait innovations of Sesamum species.</title>
        <authorList>
            <person name="Miao H."/>
            <person name="Wang L."/>
            <person name="Qu L."/>
            <person name="Liu H."/>
            <person name="Sun Y."/>
            <person name="Le M."/>
            <person name="Wang Q."/>
            <person name="Wei S."/>
            <person name="Zheng Y."/>
            <person name="Lin W."/>
            <person name="Duan Y."/>
            <person name="Cao H."/>
            <person name="Xiong S."/>
            <person name="Wang X."/>
            <person name="Wei L."/>
            <person name="Li C."/>
            <person name="Ma Q."/>
            <person name="Ju M."/>
            <person name="Zhao R."/>
            <person name="Li G."/>
            <person name="Mu C."/>
            <person name="Tian Q."/>
            <person name="Mei H."/>
            <person name="Zhang T."/>
            <person name="Gao T."/>
            <person name="Zhang H."/>
        </authorList>
    </citation>
    <scope>NUCLEOTIDE SEQUENCE</scope>
    <source>
        <strain evidence="1">G02</strain>
    </source>
</reference>
<name>A0AAW2W7D7_SESRA</name>
<organism evidence="1">
    <name type="scientific">Sesamum radiatum</name>
    <name type="common">Black benniseed</name>
    <dbReference type="NCBI Taxonomy" id="300843"/>
    <lineage>
        <taxon>Eukaryota</taxon>
        <taxon>Viridiplantae</taxon>
        <taxon>Streptophyta</taxon>
        <taxon>Embryophyta</taxon>
        <taxon>Tracheophyta</taxon>
        <taxon>Spermatophyta</taxon>
        <taxon>Magnoliopsida</taxon>
        <taxon>eudicotyledons</taxon>
        <taxon>Gunneridae</taxon>
        <taxon>Pentapetalae</taxon>
        <taxon>asterids</taxon>
        <taxon>lamiids</taxon>
        <taxon>Lamiales</taxon>
        <taxon>Pedaliaceae</taxon>
        <taxon>Sesamum</taxon>
    </lineage>
</organism>
<dbReference type="AlphaFoldDB" id="A0AAW2W7D7"/>
<dbReference type="Pfam" id="PF20431">
    <property type="entry name" value="E_motif"/>
    <property type="match status" value="1"/>
</dbReference>
<gene>
    <name evidence="1" type="ORF">Sradi_0318500</name>
</gene>
<reference evidence="1" key="1">
    <citation type="submission" date="2020-06" db="EMBL/GenBank/DDBJ databases">
        <authorList>
            <person name="Li T."/>
            <person name="Hu X."/>
            <person name="Zhang T."/>
            <person name="Song X."/>
            <person name="Zhang H."/>
            <person name="Dai N."/>
            <person name="Sheng W."/>
            <person name="Hou X."/>
            <person name="Wei L."/>
        </authorList>
    </citation>
    <scope>NUCLEOTIDE SEQUENCE</scope>
    <source>
        <strain evidence="1">G02</strain>
        <tissue evidence="1">Leaf</tissue>
    </source>
</reference>
<dbReference type="EMBL" id="JACGWJ010000002">
    <property type="protein sequence ID" value="KAL0436106.1"/>
    <property type="molecule type" value="Genomic_DNA"/>
</dbReference>
<sequence>MYAEANRWSEVARTRAIMKDRGVQKIWPGSSWIEVKKKMHQFAACDNYHPASEEIYSVLDVLDLQLKLFGYEPHLDFVLEARGKQKACPHNHLHSSMRLSTRAAYG</sequence>
<comment type="caution">
    <text evidence="1">The sequence shown here is derived from an EMBL/GenBank/DDBJ whole genome shotgun (WGS) entry which is preliminary data.</text>
</comment>
<evidence type="ECO:0000313" key="1">
    <source>
        <dbReference type="EMBL" id="KAL0436106.1"/>
    </source>
</evidence>
<proteinExistence type="predicted"/>
<protein>
    <submittedName>
        <fullName evidence="1">Pentatricopeptide repeat-containing protein</fullName>
    </submittedName>
</protein>
<accession>A0AAW2W7D7</accession>